<dbReference type="FunFam" id="3.20.20.100:FF:000015">
    <property type="entry name" value="Oxidoreductase, aldo/keto reductase family"/>
    <property type="match status" value="1"/>
</dbReference>
<dbReference type="PATRIC" id="fig|1423744.4.peg.1161"/>
<dbReference type="PANTHER" id="PTHR43827:SF3">
    <property type="entry name" value="NADP-DEPENDENT OXIDOREDUCTASE DOMAIN-CONTAINING PROTEIN"/>
    <property type="match status" value="1"/>
</dbReference>
<dbReference type="SUPFAM" id="SSF51430">
    <property type="entry name" value="NAD(P)-linked oxidoreductase"/>
    <property type="match status" value="1"/>
</dbReference>
<dbReference type="PROSITE" id="PS00798">
    <property type="entry name" value="ALDOKETO_REDUCTASE_1"/>
    <property type="match status" value="1"/>
</dbReference>
<dbReference type="PROSITE" id="PS00063">
    <property type="entry name" value="ALDOKETO_REDUCTASE_3"/>
    <property type="match status" value="1"/>
</dbReference>
<reference evidence="8 9" key="1">
    <citation type="journal article" date="2015" name="Genome Announc.">
        <title>Expanding the biotechnology potential of lactobacilli through comparative genomics of 213 strains and associated genera.</title>
        <authorList>
            <person name="Sun Z."/>
            <person name="Harris H.M."/>
            <person name="McCann A."/>
            <person name="Guo C."/>
            <person name="Argimon S."/>
            <person name="Zhang W."/>
            <person name="Yang X."/>
            <person name="Jeffery I.B."/>
            <person name="Cooney J.C."/>
            <person name="Kagawa T.F."/>
            <person name="Liu W."/>
            <person name="Song Y."/>
            <person name="Salvetti E."/>
            <person name="Wrobel A."/>
            <person name="Rasinkangas P."/>
            <person name="Parkhill J."/>
            <person name="Rea M.C."/>
            <person name="O'Sullivan O."/>
            <person name="Ritari J."/>
            <person name="Douillard F.P."/>
            <person name="Paul Ross R."/>
            <person name="Yang R."/>
            <person name="Briner A.E."/>
            <person name="Felis G.E."/>
            <person name="de Vos W.M."/>
            <person name="Barrangou R."/>
            <person name="Klaenhammer T.R."/>
            <person name="Caufield P.W."/>
            <person name="Cui Y."/>
            <person name="Zhang H."/>
            <person name="O'Toole P.W."/>
        </authorList>
    </citation>
    <scope>NUCLEOTIDE SEQUENCE [LARGE SCALE GENOMIC DNA]</scope>
    <source>
        <strain evidence="8 9">DSM 23037</strain>
    </source>
</reference>
<dbReference type="GO" id="GO:0016616">
    <property type="term" value="F:oxidoreductase activity, acting on the CH-OH group of donors, NAD or NADP as acceptor"/>
    <property type="evidence" value="ECO:0007669"/>
    <property type="project" value="UniProtKB-ARBA"/>
</dbReference>
<sequence>MMIPNFSLYNDTQIPALGFGTYKLTQEDGIQSIKSALDCGYRLIDTAYNYQNEREVGQAIKQSGINRQEIQIISKLPGRFQKYDDAKQAIKTSLENLDVDYIDYYLIHWPNPKQGLYVEAFKALLDAKKEGLIKEVGVCNFLPEHLTKLKEETGVFPAINQIELHPYFSQPELREFHEENNIVTQAWSPLHRAALVSDEPILQELAKKYEKSIYQVILRWIFQLNVVAIPKSSSKNRQEQNQNIFDFNLSPQEVTRICELDRPDGRQKNQNPAVYEEF</sequence>
<organism evidence="8 9">
    <name type="scientific">Holzapfeliella floricola DSM 23037 = JCM 16512</name>
    <dbReference type="NCBI Taxonomy" id="1423744"/>
    <lineage>
        <taxon>Bacteria</taxon>
        <taxon>Bacillati</taxon>
        <taxon>Bacillota</taxon>
        <taxon>Bacilli</taxon>
        <taxon>Lactobacillales</taxon>
        <taxon>Lactobacillaceae</taxon>
        <taxon>Holzapfeliella</taxon>
    </lineage>
</organism>
<evidence type="ECO:0000313" key="8">
    <source>
        <dbReference type="EMBL" id="KRN04776.1"/>
    </source>
</evidence>
<dbReference type="AlphaFoldDB" id="A0A0R2DKZ9"/>
<dbReference type="RefSeq" id="WP_056974097.1">
    <property type="nucleotide sequence ID" value="NZ_AYZL01000006.1"/>
</dbReference>
<feature type="binding site" evidence="5">
    <location>
        <position position="108"/>
    </location>
    <ligand>
        <name>substrate</name>
    </ligand>
</feature>
<dbReference type="InterPro" id="IPR020471">
    <property type="entry name" value="AKR"/>
</dbReference>
<keyword evidence="2" id="KW-0521">NADP</keyword>
<evidence type="ECO:0000256" key="1">
    <source>
        <dbReference type="ARBA" id="ARBA00007905"/>
    </source>
</evidence>
<gene>
    <name evidence="8" type="ORF">FC86_GL001132</name>
</gene>
<dbReference type="PRINTS" id="PR00069">
    <property type="entry name" value="ALDKETRDTASE"/>
</dbReference>
<dbReference type="EMBL" id="AYZL01000006">
    <property type="protein sequence ID" value="KRN04776.1"/>
    <property type="molecule type" value="Genomic_DNA"/>
</dbReference>
<evidence type="ECO:0000256" key="2">
    <source>
        <dbReference type="ARBA" id="ARBA00022857"/>
    </source>
</evidence>
<dbReference type="STRING" id="1423744.FC86_GL001132"/>
<evidence type="ECO:0000256" key="6">
    <source>
        <dbReference type="PIRSR" id="PIRSR000097-3"/>
    </source>
</evidence>
<dbReference type="PIRSF" id="PIRSF000097">
    <property type="entry name" value="AKR"/>
    <property type="match status" value="1"/>
</dbReference>
<dbReference type="PROSITE" id="PS00062">
    <property type="entry name" value="ALDOKETO_REDUCTASE_2"/>
    <property type="match status" value="1"/>
</dbReference>
<protein>
    <submittedName>
        <fullName evidence="8">Aldo keto reductase related protein</fullName>
    </submittedName>
</protein>
<dbReference type="OrthoDB" id="9804790at2"/>
<dbReference type="InterPro" id="IPR018170">
    <property type="entry name" value="Aldo/ket_reductase_CS"/>
</dbReference>
<comment type="similarity">
    <text evidence="1">Belongs to the aldo/keto reductase family.</text>
</comment>
<dbReference type="InterPro" id="IPR023210">
    <property type="entry name" value="NADP_OxRdtase_dom"/>
</dbReference>
<name>A0A0R2DKZ9_9LACO</name>
<dbReference type="Pfam" id="PF00248">
    <property type="entry name" value="Aldo_ket_red"/>
    <property type="match status" value="1"/>
</dbReference>
<comment type="caution">
    <text evidence="8">The sequence shown here is derived from an EMBL/GenBank/DDBJ whole genome shotgun (WGS) entry which is preliminary data.</text>
</comment>
<evidence type="ECO:0000256" key="5">
    <source>
        <dbReference type="PIRSR" id="PIRSR000097-2"/>
    </source>
</evidence>
<keyword evidence="9" id="KW-1185">Reference proteome</keyword>
<feature type="active site" description="Proton donor" evidence="4">
    <location>
        <position position="50"/>
    </location>
</feature>
<proteinExistence type="inferred from homology"/>
<evidence type="ECO:0000256" key="3">
    <source>
        <dbReference type="ARBA" id="ARBA00023002"/>
    </source>
</evidence>
<keyword evidence="3" id="KW-0560">Oxidoreductase</keyword>
<evidence type="ECO:0000313" key="9">
    <source>
        <dbReference type="Proteomes" id="UP000051378"/>
    </source>
</evidence>
<dbReference type="InterPro" id="IPR036812">
    <property type="entry name" value="NAD(P)_OxRdtase_dom_sf"/>
</dbReference>
<evidence type="ECO:0000256" key="4">
    <source>
        <dbReference type="PIRSR" id="PIRSR000097-1"/>
    </source>
</evidence>
<evidence type="ECO:0000259" key="7">
    <source>
        <dbReference type="Pfam" id="PF00248"/>
    </source>
</evidence>
<feature type="domain" description="NADP-dependent oxidoreductase" evidence="7">
    <location>
        <begin position="17"/>
        <end position="261"/>
    </location>
</feature>
<dbReference type="Gene3D" id="3.20.20.100">
    <property type="entry name" value="NADP-dependent oxidoreductase domain"/>
    <property type="match status" value="1"/>
</dbReference>
<dbReference type="Proteomes" id="UP000051378">
    <property type="component" value="Unassembled WGS sequence"/>
</dbReference>
<dbReference type="PANTHER" id="PTHR43827">
    <property type="entry name" value="2,5-DIKETO-D-GLUCONIC ACID REDUCTASE"/>
    <property type="match status" value="1"/>
</dbReference>
<feature type="site" description="Lowers pKa of active site Tyr" evidence="6">
    <location>
        <position position="75"/>
    </location>
</feature>
<accession>A0A0R2DKZ9</accession>